<evidence type="ECO:0000313" key="3">
    <source>
        <dbReference type="EMBL" id="GMA37483.1"/>
    </source>
</evidence>
<protein>
    <recommendedName>
        <fullName evidence="2">YCII-related domain-containing protein</fullName>
    </recommendedName>
</protein>
<proteinExistence type="inferred from homology"/>
<dbReference type="InterPro" id="IPR005545">
    <property type="entry name" value="YCII"/>
</dbReference>
<keyword evidence="4" id="KW-1185">Reference proteome</keyword>
<evidence type="ECO:0000313" key="4">
    <source>
        <dbReference type="Proteomes" id="UP001157125"/>
    </source>
</evidence>
<organism evidence="3 4">
    <name type="scientific">Demequina litorisediminis</name>
    <dbReference type="NCBI Taxonomy" id="1849022"/>
    <lineage>
        <taxon>Bacteria</taxon>
        <taxon>Bacillati</taxon>
        <taxon>Actinomycetota</taxon>
        <taxon>Actinomycetes</taxon>
        <taxon>Micrococcales</taxon>
        <taxon>Demequinaceae</taxon>
        <taxon>Demequina</taxon>
    </lineage>
</organism>
<dbReference type="Gene3D" id="3.30.70.1060">
    <property type="entry name" value="Dimeric alpha+beta barrel"/>
    <property type="match status" value="1"/>
</dbReference>
<comment type="caution">
    <text evidence="3">The sequence shown here is derived from an EMBL/GenBank/DDBJ whole genome shotgun (WGS) entry which is preliminary data.</text>
</comment>
<name>A0ABQ6IK14_9MICO</name>
<accession>A0ABQ6IK14</accession>
<dbReference type="Proteomes" id="UP001157125">
    <property type="component" value="Unassembled WGS sequence"/>
</dbReference>
<dbReference type="SUPFAM" id="SSF54909">
    <property type="entry name" value="Dimeric alpha+beta barrel"/>
    <property type="match status" value="1"/>
</dbReference>
<reference evidence="4" key="1">
    <citation type="journal article" date="2019" name="Int. J. Syst. Evol. Microbiol.">
        <title>The Global Catalogue of Microorganisms (GCM) 10K type strain sequencing project: providing services to taxonomists for standard genome sequencing and annotation.</title>
        <authorList>
            <consortium name="The Broad Institute Genomics Platform"/>
            <consortium name="The Broad Institute Genome Sequencing Center for Infectious Disease"/>
            <person name="Wu L."/>
            <person name="Ma J."/>
        </authorList>
    </citation>
    <scope>NUCLEOTIDE SEQUENCE [LARGE SCALE GENOMIC DNA]</scope>
    <source>
        <strain evidence="4">NBRC 112299</strain>
    </source>
</reference>
<dbReference type="EMBL" id="BSUN01000001">
    <property type="protein sequence ID" value="GMA37483.1"/>
    <property type="molecule type" value="Genomic_DNA"/>
</dbReference>
<sequence length="108" mass="12097">MGVSSRIGGCATWEHGGMTDWMIEYVYDDRADERDRLRPEHRAHLAALAEQGSMPAYGRFDDEGAAGALLIGRAETLDEVEAMLDTDPFYVAGLVAERRIRRWPAVWA</sequence>
<feature type="domain" description="YCII-related" evidence="2">
    <location>
        <begin position="25"/>
        <end position="103"/>
    </location>
</feature>
<dbReference type="InterPro" id="IPR011008">
    <property type="entry name" value="Dimeric_a/b-barrel"/>
</dbReference>
<comment type="similarity">
    <text evidence="1">Belongs to the YciI family.</text>
</comment>
<evidence type="ECO:0000256" key="1">
    <source>
        <dbReference type="ARBA" id="ARBA00007689"/>
    </source>
</evidence>
<dbReference type="Pfam" id="PF03795">
    <property type="entry name" value="YCII"/>
    <property type="match status" value="1"/>
</dbReference>
<gene>
    <name evidence="3" type="ORF">GCM10025876_36870</name>
</gene>
<evidence type="ECO:0000259" key="2">
    <source>
        <dbReference type="Pfam" id="PF03795"/>
    </source>
</evidence>